<keyword evidence="3" id="KW-0808">Transferase</keyword>
<dbReference type="CDD" id="cd00761">
    <property type="entry name" value="Glyco_tranf_GTA_type"/>
    <property type="match status" value="1"/>
</dbReference>
<gene>
    <name evidence="3" type="ORF">DW914_02865</name>
</gene>
<protein>
    <submittedName>
        <fullName evidence="3">Glycosyltransferase family 2 protein</fullName>
    </submittedName>
</protein>
<name>A0A413U232_9FIRM</name>
<feature type="domain" description="Glycosyltransferase 2-like" evidence="2">
    <location>
        <begin position="10"/>
        <end position="176"/>
    </location>
</feature>
<dbReference type="GO" id="GO:0016740">
    <property type="term" value="F:transferase activity"/>
    <property type="evidence" value="ECO:0007669"/>
    <property type="project" value="UniProtKB-KW"/>
</dbReference>
<accession>A0A413U232</accession>
<dbReference type="AlphaFoldDB" id="A0A413U232"/>
<dbReference type="InterPro" id="IPR001173">
    <property type="entry name" value="Glyco_trans_2-like"/>
</dbReference>
<comment type="similarity">
    <text evidence="1">Belongs to the glycosyltransferase 2 family.</text>
</comment>
<dbReference type="RefSeq" id="WP_118579605.1">
    <property type="nucleotide sequence ID" value="NZ_CABJFX010000002.1"/>
</dbReference>
<evidence type="ECO:0000313" key="4">
    <source>
        <dbReference type="Proteomes" id="UP000283492"/>
    </source>
</evidence>
<dbReference type="PANTHER" id="PTHR43685:SF11">
    <property type="entry name" value="GLYCOSYLTRANSFERASE TAGX-RELATED"/>
    <property type="match status" value="1"/>
</dbReference>
<dbReference type="SUPFAM" id="SSF53448">
    <property type="entry name" value="Nucleotide-diphospho-sugar transferases"/>
    <property type="match status" value="1"/>
</dbReference>
<dbReference type="InterPro" id="IPR050834">
    <property type="entry name" value="Glycosyltransf_2"/>
</dbReference>
<organism evidence="3 4">
    <name type="scientific">Roseburia inulinivorans</name>
    <dbReference type="NCBI Taxonomy" id="360807"/>
    <lineage>
        <taxon>Bacteria</taxon>
        <taxon>Bacillati</taxon>
        <taxon>Bacillota</taxon>
        <taxon>Clostridia</taxon>
        <taxon>Lachnospirales</taxon>
        <taxon>Lachnospiraceae</taxon>
        <taxon>Roseburia</taxon>
    </lineage>
</organism>
<comment type="caution">
    <text evidence="3">The sequence shown here is derived from an EMBL/GenBank/DDBJ whole genome shotgun (WGS) entry which is preliminary data.</text>
</comment>
<evidence type="ECO:0000259" key="2">
    <source>
        <dbReference type="Pfam" id="PF00535"/>
    </source>
</evidence>
<dbReference type="Gene3D" id="3.90.550.10">
    <property type="entry name" value="Spore Coat Polysaccharide Biosynthesis Protein SpsA, Chain A"/>
    <property type="match status" value="1"/>
</dbReference>
<dbReference type="PANTHER" id="PTHR43685">
    <property type="entry name" value="GLYCOSYLTRANSFERASE"/>
    <property type="match status" value="1"/>
</dbReference>
<proteinExistence type="inferred from homology"/>
<dbReference type="Pfam" id="PF00535">
    <property type="entry name" value="Glycos_transf_2"/>
    <property type="match status" value="1"/>
</dbReference>
<dbReference type="InterPro" id="IPR029044">
    <property type="entry name" value="Nucleotide-diphossugar_trans"/>
</dbReference>
<dbReference type="Proteomes" id="UP000283492">
    <property type="component" value="Unassembled WGS sequence"/>
</dbReference>
<evidence type="ECO:0000313" key="3">
    <source>
        <dbReference type="EMBL" id="RHA91314.1"/>
    </source>
</evidence>
<dbReference type="EMBL" id="QSFX01000002">
    <property type="protein sequence ID" value="RHA91314.1"/>
    <property type="molecule type" value="Genomic_DNA"/>
</dbReference>
<sequence length="328" mass="38460">MAEQKNYALTIAIPTYNRLEKLKICLKRLMEQKKIEQIEIIVSDNASTDGTGEYMTELVKKAENIHYYRNTENVGPDKNFLNCFEKAVGEYVLLLGDDDFMLPMAVEHLLDTLEKKPVFLHLNTSGLVSESPFVYNEPRWEETGLKVYSSREKFLEDTGIFITFMSSLVFRTELVRRVENKEQYIGTYFIQSYIALATMREQGLYIIDTYNYLAASGNETVGYDLYEVWFYNYRKLILEGGKNGGFSEKILSDIYYKSTKNTVRQFVIQFRCTCKNQANWRKAYIWPCVETYHDLKRTFWILVNCPVGILRLLHVVCMQLRKIKNVLH</sequence>
<reference evidence="3 4" key="1">
    <citation type="submission" date="2018-08" db="EMBL/GenBank/DDBJ databases">
        <title>A genome reference for cultivated species of the human gut microbiota.</title>
        <authorList>
            <person name="Zou Y."/>
            <person name="Xue W."/>
            <person name="Luo G."/>
        </authorList>
    </citation>
    <scope>NUCLEOTIDE SEQUENCE [LARGE SCALE GENOMIC DNA]</scope>
    <source>
        <strain evidence="3 4">AM42-1AC</strain>
    </source>
</reference>
<evidence type="ECO:0000256" key="1">
    <source>
        <dbReference type="ARBA" id="ARBA00006739"/>
    </source>
</evidence>